<protein>
    <recommendedName>
        <fullName evidence="5">F-box domain-containing protein</fullName>
    </recommendedName>
</protein>
<dbReference type="Pfam" id="PF00646">
    <property type="entry name" value="F-box"/>
    <property type="match status" value="1"/>
</dbReference>
<proteinExistence type="predicted"/>
<feature type="domain" description="F-box associated beta-propeller type 1" evidence="2">
    <location>
        <begin position="86"/>
        <end position="385"/>
    </location>
</feature>
<comment type="caution">
    <text evidence="3">The sequence shown here is derived from an EMBL/GenBank/DDBJ whole genome shotgun (WGS) entry which is preliminary data.</text>
</comment>
<name>A0ABD2YNW9_9GENT</name>
<dbReference type="PANTHER" id="PTHR31672">
    <property type="entry name" value="BNACNNG10540D PROTEIN"/>
    <property type="match status" value="1"/>
</dbReference>
<dbReference type="EMBL" id="JBJUIK010000013">
    <property type="protein sequence ID" value="KAL3507542.1"/>
    <property type="molecule type" value="Genomic_DNA"/>
</dbReference>
<dbReference type="AlphaFoldDB" id="A0ABD2YNW9"/>
<dbReference type="InterPro" id="IPR050796">
    <property type="entry name" value="SCF_F-box_component"/>
</dbReference>
<evidence type="ECO:0000259" key="1">
    <source>
        <dbReference type="Pfam" id="PF00646"/>
    </source>
</evidence>
<dbReference type="InterPro" id="IPR006527">
    <property type="entry name" value="F-box-assoc_dom_typ1"/>
</dbReference>
<evidence type="ECO:0000313" key="4">
    <source>
        <dbReference type="Proteomes" id="UP001630127"/>
    </source>
</evidence>
<dbReference type="CDD" id="cd22157">
    <property type="entry name" value="F-box_AtFBW1-like"/>
    <property type="match status" value="1"/>
</dbReference>
<gene>
    <name evidence="3" type="ORF">ACH5RR_032924</name>
</gene>
<feature type="domain" description="F-box" evidence="1">
    <location>
        <begin position="8"/>
        <end position="46"/>
    </location>
</feature>
<evidence type="ECO:0000259" key="2">
    <source>
        <dbReference type="Pfam" id="PF07734"/>
    </source>
</evidence>
<accession>A0ABD2YNW9</accession>
<dbReference type="InterPro" id="IPR017451">
    <property type="entry name" value="F-box-assoc_interact_dom"/>
</dbReference>
<dbReference type="InterPro" id="IPR001810">
    <property type="entry name" value="F-box_dom"/>
</dbReference>
<dbReference type="Pfam" id="PF07734">
    <property type="entry name" value="FBA_1"/>
    <property type="match status" value="1"/>
</dbReference>
<reference evidence="3 4" key="1">
    <citation type="submission" date="2024-11" db="EMBL/GenBank/DDBJ databases">
        <title>A near-complete genome assembly of Cinchona calisaya.</title>
        <authorList>
            <person name="Lian D.C."/>
            <person name="Zhao X.W."/>
            <person name="Wei L."/>
        </authorList>
    </citation>
    <scope>NUCLEOTIDE SEQUENCE [LARGE SCALE GENOMIC DNA]</scope>
    <source>
        <tissue evidence="3">Nenye</tissue>
    </source>
</reference>
<dbReference type="SUPFAM" id="SSF81383">
    <property type="entry name" value="F-box domain"/>
    <property type="match status" value="1"/>
</dbReference>
<dbReference type="NCBIfam" id="TIGR01640">
    <property type="entry name" value="F_box_assoc_1"/>
    <property type="match status" value="1"/>
</dbReference>
<organism evidence="3 4">
    <name type="scientific">Cinchona calisaya</name>
    <dbReference type="NCBI Taxonomy" id="153742"/>
    <lineage>
        <taxon>Eukaryota</taxon>
        <taxon>Viridiplantae</taxon>
        <taxon>Streptophyta</taxon>
        <taxon>Embryophyta</taxon>
        <taxon>Tracheophyta</taxon>
        <taxon>Spermatophyta</taxon>
        <taxon>Magnoliopsida</taxon>
        <taxon>eudicotyledons</taxon>
        <taxon>Gunneridae</taxon>
        <taxon>Pentapetalae</taxon>
        <taxon>asterids</taxon>
        <taxon>lamiids</taxon>
        <taxon>Gentianales</taxon>
        <taxon>Rubiaceae</taxon>
        <taxon>Cinchonoideae</taxon>
        <taxon>Cinchoneae</taxon>
        <taxon>Cinchona</taxon>
    </lineage>
</organism>
<sequence>MVPSPFPRIPEEIIIANILPRLPVKTLFRFKCVCKSWQSSISSDKFELSTKGRERAIFTTSHTDQIICSRPYNLSKEKRRRKSIYSIDLHQLDPQEIPCPIKHNDYYVTYILGSCNGLLLISIYQNVYLWNPSTRCYRRIPHLNIISGIPIRPSGLWYDKSSNDYKALAEHNGDQVVAYLQRNKVTKINFPYEIAACKITRSAGLLVNGCLHWIAKNTSAIGAGPNIIVRFDISTYQFNELPLLLDPAREENNDDNRFILGLGVLDGCLCMCRDGKNWDRTEVLIMREYGVKESWTSLLHVLYWRRNMGRGPPGWLVPVLFGSTTRKSSYSTTTITTEEEDILVADGSEIWAYNLRYDSLKKIELIPYQNIQHGLVTYVESLASVL</sequence>
<dbReference type="Proteomes" id="UP001630127">
    <property type="component" value="Unassembled WGS sequence"/>
</dbReference>
<dbReference type="Gene3D" id="1.20.1280.50">
    <property type="match status" value="1"/>
</dbReference>
<evidence type="ECO:0008006" key="5">
    <source>
        <dbReference type="Google" id="ProtNLM"/>
    </source>
</evidence>
<evidence type="ECO:0000313" key="3">
    <source>
        <dbReference type="EMBL" id="KAL3507542.1"/>
    </source>
</evidence>
<dbReference type="InterPro" id="IPR036047">
    <property type="entry name" value="F-box-like_dom_sf"/>
</dbReference>
<keyword evidence="4" id="KW-1185">Reference proteome</keyword>
<dbReference type="PANTHER" id="PTHR31672:SF13">
    <property type="entry name" value="F-BOX PROTEIN CPR30-LIKE"/>
    <property type="match status" value="1"/>
</dbReference>